<protein>
    <submittedName>
        <fullName evidence="1">Uncharacterized protein</fullName>
    </submittedName>
</protein>
<feature type="non-terminal residue" evidence="1">
    <location>
        <position position="1"/>
    </location>
</feature>
<name>I0YI29_COCSC</name>
<dbReference type="eggNOG" id="ENOG502SB3R">
    <property type="taxonomic scope" value="Eukaryota"/>
</dbReference>
<dbReference type="KEGG" id="csl:COCSUDRAFT_21038"/>
<keyword evidence="2" id="KW-1185">Reference proteome</keyword>
<dbReference type="GeneID" id="17036000"/>
<dbReference type="Proteomes" id="UP000007264">
    <property type="component" value="Unassembled WGS sequence"/>
</dbReference>
<dbReference type="STRING" id="574566.I0YI29"/>
<organism evidence="1 2">
    <name type="scientific">Coccomyxa subellipsoidea (strain C-169)</name>
    <name type="common">Green microalga</name>
    <dbReference type="NCBI Taxonomy" id="574566"/>
    <lineage>
        <taxon>Eukaryota</taxon>
        <taxon>Viridiplantae</taxon>
        <taxon>Chlorophyta</taxon>
        <taxon>core chlorophytes</taxon>
        <taxon>Trebouxiophyceae</taxon>
        <taxon>Trebouxiophyceae incertae sedis</taxon>
        <taxon>Coccomyxaceae</taxon>
        <taxon>Coccomyxa</taxon>
        <taxon>Coccomyxa subellipsoidea</taxon>
    </lineage>
</organism>
<dbReference type="RefSeq" id="XP_005642592.1">
    <property type="nucleotide sequence ID" value="XM_005642535.1"/>
</dbReference>
<comment type="caution">
    <text evidence="1">The sequence shown here is derived from an EMBL/GenBank/DDBJ whole genome shotgun (WGS) entry which is preliminary data.</text>
</comment>
<proteinExistence type="predicted"/>
<dbReference type="EMBL" id="AGSI01000028">
    <property type="protein sequence ID" value="EIE18048.1"/>
    <property type="molecule type" value="Genomic_DNA"/>
</dbReference>
<gene>
    <name evidence="1" type="ORF">COCSUDRAFT_21038</name>
</gene>
<sequence length="361" mass="41620">AIRRTLVLYTFSSTDAQYLDNLKFFVNEGIRGSDDSNYIIIQQQDGGLDSIKQLPRLPSNARYVTHKNACYDWGTFGWALLQIGSGLHNYSYFVFINASVRGPYLPTYWPRGWHWSKILTTRLNSKTKLVGSTISCQCWLRDGDDPDQQRCNPHVQSYLMATDQARTLHNTSSCNAGVGLQLLLKDRRVFRCHKSMSSAIYDAEVGASRVILGAGFTIDSLMLRYRDLDWTDKRNWDCNARTNPTSEFSYDGIQINPLEVLFVKVKSFHLESEWVSTQLAVTYDRWRLNQGVPGGVSTNEMINFEKNLKMARMAKMRLRGNDCFDFDYFRDNLPVDSKGLRRNALWDLFVEQDQFSGRPFR</sequence>
<dbReference type="AlphaFoldDB" id="I0YI29"/>
<dbReference type="OrthoDB" id="526941at2759"/>
<accession>I0YI29</accession>
<evidence type="ECO:0000313" key="2">
    <source>
        <dbReference type="Proteomes" id="UP000007264"/>
    </source>
</evidence>
<reference evidence="1 2" key="1">
    <citation type="journal article" date="2012" name="Genome Biol.">
        <title>The genome of the polar eukaryotic microalga coccomyxa subellipsoidea reveals traits of cold adaptation.</title>
        <authorList>
            <person name="Blanc G."/>
            <person name="Agarkova I."/>
            <person name="Grimwood J."/>
            <person name="Kuo A."/>
            <person name="Brueggeman A."/>
            <person name="Dunigan D."/>
            <person name="Gurnon J."/>
            <person name="Ladunga I."/>
            <person name="Lindquist E."/>
            <person name="Lucas S."/>
            <person name="Pangilinan J."/>
            <person name="Proschold T."/>
            <person name="Salamov A."/>
            <person name="Schmutz J."/>
            <person name="Weeks D."/>
            <person name="Yamada T."/>
            <person name="Claverie J.M."/>
            <person name="Grigoriev I."/>
            <person name="Van Etten J."/>
            <person name="Lomsadze A."/>
            <person name="Borodovsky M."/>
        </authorList>
    </citation>
    <scope>NUCLEOTIDE SEQUENCE [LARGE SCALE GENOMIC DNA]</scope>
    <source>
        <strain evidence="1 2">C-169</strain>
    </source>
</reference>
<evidence type="ECO:0000313" key="1">
    <source>
        <dbReference type="EMBL" id="EIE18048.1"/>
    </source>
</evidence>